<feature type="transmembrane region" description="Helical" evidence="7">
    <location>
        <begin position="298"/>
        <end position="322"/>
    </location>
</feature>
<proteinExistence type="inferred from homology"/>
<evidence type="ECO:0000256" key="3">
    <source>
        <dbReference type="ARBA" id="ARBA00022475"/>
    </source>
</evidence>
<dbReference type="InterPro" id="IPR050833">
    <property type="entry name" value="Poly_Biosynth_Transport"/>
</dbReference>
<dbReference type="RefSeq" id="WP_380938875.1">
    <property type="nucleotide sequence ID" value="NZ_JBHUFC010000002.1"/>
</dbReference>
<protein>
    <submittedName>
        <fullName evidence="8">Oligosaccharide flippase family protein</fullName>
    </submittedName>
</protein>
<dbReference type="EMBL" id="JBHUFC010000002">
    <property type="protein sequence ID" value="MFD1786673.1"/>
    <property type="molecule type" value="Genomic_DNA"/>
</dbReference>
<evidence type="ECO:0000256" key="2">
    <source>
        <dbReference type="ARBA" id="ARBA00007430"/>
    </source>
</evidence>
<feature type="transmembrane region" description="Helical" evidence="7">
    <location>
        <begin position="92"/>
        <end position="109"/>
    </location>
</feature>
<feature type="transmembrane region" description="Helical" evidence="7">
    <location>
        <begin position="175"/>
        <end position="199"/>
    </location>
</feature>
<evidence type="ECO:0000256" key="4">
    <source>
        <dbReference type="ARBA" id="ARBA00022692"/>
    </source>
</evidence>
<organism evidence="8 9">
    <name type="scientific">Sphingomonas floccifaciens</name>
    <dbReference type="NCBI Taxonomy" id="1844115"/>
    <lineage>
        <taxon>Bacteria</taxon>
        <taxon>Pseudomonadati</taxon>
        <taxon>Pseudomonadota</taxon>
        <taxon>Alphaproteobacteria</taxon>
        <taxon>Sphingomonadales</taxon>
        <taxon>Sphingomonadaceae</taxon>
        <taxon>Sphingomonas</taxon>
    </lineage>
</organism>
<comment type="subcellular location">
    <subcellularLocation>
        <location evidence="1">Cell membrane</location>
        <topology evidence="1">Multi-pass membrane protein</topology>
    </subcellularLocation>
</comment>
<evidence type="ECO:0000256" key="6">
    <source>
        <dbReference type="ARBA" id="ARBA00023136"/>
    </source>
</evidence>
<evidence type="ECO:0000313" key="9">
    <source>
        <dbReference type="Proteomes" id="UP001597283"/>
    </source>
</evidence>
<gene>
    <name evidence="8" type="ORF">ACFSC3_03710</name>
</gene>
<keyword evidence="6 7" id="KW-0472">Membrane</keyword>
<evidence type="ECO:0000256" key="1">
    <source>
        <dbReference type="ARBA" id="ARBA00004651"/>
    </source>
</evidence>
<feature type="transmembrane region" description="Helical" evidence="7">
    <location>
        <begin position="334"/>
        <end position="358"/>
    </location>
</feature>
<dbReference type="PANTHER" id="PTHR30250:SF10">
    <property type="entry name" value="LIPOPOLYSACCHARIDE BIOSYNTHESIS PROTEIN WZXC"/>
    <property type="match status" value="1"/>
</dbReference>
<accession>A0ABW4N9U6</accession>
<feature type="transmembrane region" description="Helical" evidence="7">
    <location>
        <begin position="370"/>
        <end position="394"/>
    </location>
</feature>
<keyword evidence="9" id="KW-1185">Reference proteome</keyword>
<feature type="transmembrane region" description="Helical" evidence="7">
    <location>
        <begin position="121"/>
        <end position="142"/>
    </location>
</feature>
<feature type="transmembrane region" description="Helical" evidence="7">
    <location>
        <begin position="211"/>
        <end position="232"/>
    </location>
</feature>
<feature type="transmembrane region" description="Helical" evidence="7">
    <location>
        <begin position="149"/>
        <end position="169"/>
    </location>
</feature>
<comment type="similarity">
    <text evidence="2">Belongs to the polysaccharide synthase family.</text>
</comment>
<name>A0ABW4N9U6_9SPHN</name>
<keyword evidence="5 7" id="KW-1133">Transmembrane helix</keyword>
<feature type="transmembrane region" description="Helical" evidence="7">
    <location>
        <begin position="420"/>
        <end position="449"/>
    </location>
</feature>
<evidence type="ECO:0000256" key="7">
    <source>
        <dbReference type="SAM" id="Phobius"/>
    </source>
</evidence>
<evidence type="ECO:0000256" key="5">
    <source>
        <dbReference type="ARBA" id="ARBA00022989"/>
    </source>
</evidence>
<feature type="transmembrane region" description="Helical" evidence="7">
    <location>
        <begin position="244"/>
        <end position="266"/>
    </location>
</feature>
<evidence type="ECO:0000313" key="8">
    <source>
        <dbReference type="EMBL" id="MFD1786673.1"/>
    </source>
</evidence>
<dbReference type="Pfam" id="PF13440">
    <property type="entry name" value="Polysacc_synt_3"/>
    <property type="match status" value="1"/>
</dbReference>
<dbReference type="Proteomes" id="UP001597283">
    <property type="component" value="Unassembled WGS sequence"/>
</dbReference>
<keyword evidence="3" id="KW-1003">Cell membrane</keyword>
<reference evidence="9" key="1">
    <citation type="journal article" date="2019" name="Int. J. Syst. Evol. Microbiol.">
        <title>The Global Catalogue of Microorganisms (GCM) 10K type strain sequencing project: providing services to taxonomists for standard genome sequencing and annotation.</title>
        <authorList>
            <consortium name="The Broad Institute Genomics Platform"/>
            <consortium name="The Broad Institute Genome Sequencing Center for Infectious Disease"/>
            <person name="Wu L."/>
            <person name="Ma J."/>
        </authorList>
    </citation>
    <scope>NUCLEOTIDE SEQUENCE [LARGE SCALE GENOMIC DNA]</scope>
    <source>
        <strain evidence="9">Q85</strain>
    </source>
</reference>
<dbReference type="PANTHER" id="PTHR30250">
    <property type="entry name" value="PST FAMILY PREDICTED COLANIC ACID TRANSPORTER"/>
    <property type="match status" value="1"/>
</dbReference>
<comment type="caution">
    <text evidence="8">The sequence shown here is derived from an EMBL/GenBank/DDBJ whole genome shotgun (WGS) entry which is preliminary data.</text>
</comment>
<keyword evidence="4 7" id="KW-0812">Transmembrane</keyword>
<sequence>MITLPRARVSRANLSRVGWTTGSYAVVQVLRLANNVILARLLAPELFGIMLIVNTVRTGIELLSDIGIGQNVVRAPDAEEPRFYNTAWTLQVIRGLLLGGLCLAASIPLSNFYDSPVLAKILPVASLFFIFTGFESIGRALLQKRIDVVRLGIFEIGTTIFSVIAYIVLALITPTIWALMLGGVLSSAALMLGSYLLIPGLRPKFAFDRDVAIRMFSFGRWVFLSTVVYFLAMNFDRLYMAKALPLAVLGVYGIARSLADILTLLANRLSNMVIFPMVARASDDREGLRQALTRSRPLLLAAAAVATSLFAALSDLIVGLLYDSRYHEAAQMLPILAFGVWFAVLATINEAVVMGIGRPVYSAIANVSKLICLCIGLPVAVVYHGITGAVWVIAGSEAVRYLPLWWSQRREGLPFGVQDIALTAAAVGMFVLWRAALWAVGLASGIFAFTAPSVF</sequence>